<dbReference type="Proteomes" id="UP000249061">
    <property type="component" value="Unassembled WGS sequence"/>
</dbReference>
<reference evidence="2 3" key="1">
    <citation type="submission" date="2017-08" db="EMBL/GenBank/DDBJ databases">
        <title>Infants hospitalized years apart are colonized by the same room-sourced microbial strains.</title>
        <authorList>
            <person name="Brooks B."/>
            <person name="Olm M.R."/>
            <person name="Firek B.A."/>
            <person name="Baker R."/>
            <person name="Thomas B.C."/>
            <person name="Morowitz M.J."/>
            <person name="Banfield J.F."/>
        </authorList>
    </citation>
    <scope>NUCLEOTIDE SEQUENCE [LARGE SCALE GENOMIC DNA]</scope>
    <source>
        <strain evidence="2">S2_003_000_R2_14</strain>
    </source>
</reference>
<evidence type="ECO:0000313" key="3">
    <source>
        <dbReference type="Proteomes" id="UP000249061"/>
    </source>
</evidence>
<gene>
    <name evidence="2" type="ORF">DI536_15235</name>
</gene>
<sequence>MQCAEAPQSESVQQPLEPAGTQWPLLHAFDSHCALLLQLAVFDAAQVFDAALHRPPVHTVLALAQVPSCAPSLGIGAPAGRSARQVSVERSQ</sequence>
<evidence type="ECO:0000313" key="2">
    <source>
        <dbReference type="EMBL" id="PZR12259.1"/>
    </source>
</evidence>
<name>A0A2W5T9U0_9BACT</name>
<accession>A0A2W5T9U0</accession>
<evidence type="ECO:0000256" key="1">
    <source>
        <dbReference type="SAM" id="MobiDB-lite"/>
    </source>
</evidence>
<proteinExistence type="predicted"/>
<organism evidence="2 3">
    <name type="scientific">Archangium gephyra</name>
    <dbReference type="NCBI Taxonomy" id="48"/>
    <lineage>
        <taxon>Bacteria</taxon>
        <taxon>Pseudomonadati</taxon>
        <taxon>Myxococcota</taxon>
        <taxon>Myxococcia</taxon>
        <taxon>Myxococcales</taxon>
        <taxon>Cystobacterineae</taxon>
        <taxon>Archangiaceae</taxon>
        <taxon>Archangium</taxon>
    </lineage>
</organism>
<feature type="region of interest" description="Disordered" evidence="1">
    <location>
        <begin position="72"/>
        <end position="92"/>
    </location>
</feature>
<comment type="caution">
    <text evidence="2">The sequence shown here is derived from an EMBL/GenBank/DDBJ whole genome shotgun (WGS) entry which is preliminary data.</text>
</comment>
<protein>
    <submittedName>
        <fullName evidence="2">Uncharacterized protein</fullName>
    </submittedName>
</protein>
<dbReference type="AlphaFoldDB" id="A0A2W5T9U0"/>
<dbReference type="EMBL" id="QFQP01000012">
    <property type="protein sequence ID" value="PZR12259.1"/>
    <property type="molecule type" value="Genomic_DNA"/>
</dbReference>